<feature type="region of interest" description="Disordered" evidence="1">
    <location>
        <begin position="59"/>
        <end position="80"/>
    </location>
</feature>
<organism evidence="3 4">
    <name type="scientific">Ramlibacter agri</name>
    <dbReference type="NCBI Taxonomy" id="2728837"/>
    <lineage>
        <taxon>Bacteria</taxon>
        <taxon>Pseudomonadati</taxon>
        <taxon>Pseudomonadota</taxon>
        <taxon>Betaproteobacteria</taxon>
        <taxon>Burkholderiales</taxon>
        <taxon>Comamonadaceae</taxon>
        <taxon>Ramlibacter</taxon>
    </lineage>
</organism>
<dbReference type="RefSeq" id="WP_169419280.1">
    <property type="nucleotide sequence ID" value="NZ_JABBFX010000001.1"/>
</dbReference>
<dbReference type="NCBIfam" id="TIGR04438">
    <property type="entry name" value="small_Trp_rich"/>
    <property type="match status" value="1"/>
</dbReference>
<dbReference type="InterPro" id="IPR031044">
    <property type="entry name" value="Small_Trp_rich"/>
</dbReference>
<feature type="transmembrane region" description="Helical" evidence="2">
    <location>
        <begin position="23"/>
        <end position="42"/>
    </location>
</feature>
<protein>
    <submittedName>
        <fullName evidence="3">TIGR04438 family Trp-rich protein</fullName>
    </submittedName>
</protein>
<evidence type="ECO:0000256" key="1">
    <source>
        <dbReference type="SAM" id="MobiDB-lite"/>
    </source>
</evidence>
<name>A0A848H3P6_9BURK</name>
<dbReference type="Proteomes" id="UP000541185">
    <property type="component" value="Unassembled WGS sequence"/>
</dbReference>
<keyword evidence="2" id="KW-1133">Transmembrane helix</keyword>
<evidence type="ECO:0000256" key="2">
    <source>
        <dbReference type="SAM" id="Phobius"/>
    </source>
</evidence>
<reference evidence="3 4" key="1">
    <citation type="submission" date="2020-04" db="EMBL/GenBank/DDBJ databases">
        <title>Ramlibacter sp. G-1-2-2 isolated from soil.</title>
        <authorList>
            <person name="Dahal R.H."/>
        </authorList>
    </citation>
    <scope>NUCLEOTIDE SEQUENCE [LARGE SCALE GENOMIC DNA]</scope>
    <source>
        <strain evidence="3 4">G-1-2-2</strain>
    </source>
</reference>
<evidence type="ECO:0000313" key="4">
    <source>
        <dbReference type="Proteomes" id="UP000541185"/>
    </source>
</evidence>
<keyword evidence="4" id="KW-1185">Reference proteome</keyword>
<evidence type="ECO:0000313" key="3">
    <source>
        <dbReference type="EMBL" id="NML45194.1"/>
    </source>
</evidence>
<dbReference type="EMBL" id="JABBFX010000001">
    <property type="protein sequence ID" value="NML45194.1"/>
    <property type="molecule type" value="Genomic_DNA"/>
</dbReference>
<gene>
    <name evidence="3" type="ORF">HHL11_15680</name>
</gene>
<keyword evidence="2" id="KW-0812">Transmembrane</keyword>
<accession>A0A848H3P6</accession>
<proteinExistence type="predicted"/>
<feature type="compositionally biased region" description="Basic and acidic residues" evidence="1">
    <location>
        <begin position="59"/>
        <end position="70"/>
    </location>
</feature>
<keyword evidence="2" id="KW-0472">Membrane</keyword>
<sequence length="80" mass="9347">MYLLGIGIVLLLMKYLEIGPVAIWPWWVVLSPFALAAAWWTWADMTGYTKRKAVERENERRQARIDRSRADLGMGPKKRK</sequence>
<dbReference type="AlphaFoldDB" id="A0A848H3P6"/>
<comment type="caution">
    <text evidence="3">The sequence shown here is derived from an EMBL/GenBank/DDBJ whole genome shotgun (WGS) entry which is preliminary data.</text>
</comment>